<sequence length="117" mass="13357">MTPTPELIQELRELLDEVIPQGGTESDTRFSNEQLERLIYRANNIYAAAAEGWTRKAAMLQRELGQIESYSVGQERYDMRKLQDALNYALKMAEVYSNMSKSSMGSIVLRIQPPEVL</sequence>
<dbReference type="Proteomes" id="UP000006890">
    <property type="component" value="Chromosome"/>
</dbReference>
<reference key="1">
    <citation type="submission" date="2010-09" db="EMBL/GenBank/DDBJ databases">
        <title>Complete sequence of Caldicellulosiruptor hydrothermalis 108.</title>
        <authorList>
            <consortium name="US DOE Joint Genome Institute"/>
            <person name="Lucas S."/>
            <person name="Copeland A."/>
            <person name="Lapidus A."/>
            <person name="Cheng J.-F."/>
            <person name="Bruce D."/>
            <person name="Goodwin L."/>
            <person name="Pitluck S."/>
            <person name="Davenport K."/>
            <person name="Detter J.C."/>
            <person name="Han C."/>
            <person name="Tapia R."/>
            <person name="Land M."/>
            <person name="Hauser L."/>
            <person name="Chang Y.-J."/>
            <person name="Jeffries C."/>
            <person name="Kyrpides N."/>
            <person name="Ivanova N."/>
            <person name="Mikhailova N."/>
            <person name="Blumer-Schuette S.E."/>
            <person name="Kelly R.M."/>
            <person name="Woyke T."/>
        </authorList>
    </citation>
    <scope>NUCLEOTIDE SEQUENCE</scope>
    <source>
        <strain>108</strain>
    </source>
</reference>
<dbReference type="AlphaFoldDB" id="E4QE10"/>
<accession>E4QE10</accession>
<reference evidence="1 2" key="2">
    <citation type="journal article" date="2011" name="J. Bacteriol.">
        <title>Complete genome sequences for the anaerobic, extremely thermophilic plant biomass-degrading bacteria Caldicellulosiruptor hydrothermalis, Caldicellulosiruptor kristjanssonii, Caldicellulosiruptor kronotskyensis, Caldicellulosiruptor owensenis, and Caldicellulosiruptor lactoaceticus.</title>
        <authorList>
            <person name="Blumer-Schuette S.E."/>
            <person name="Ozdemir I."/>
            <person name="Mistry D."/>
            <person name="Lucas S."/>
            <person name="Lapidus A."/>
            <person name="Cheng J.F."/>
            <person name="Goodwin L.A."/>
            <person name="Pitluck S."/>
            <person name="Land M.L."/>
            <person name="Hauser L.J."/>
            <person name="Woyke T."/>
            <person name="Mikhailova N."/>
            <person name="Pati A."/>
            <person name="Kyrpides N.C."/>
            <person name="Ivanova N."/>
            <person name="Detter J.C."/>
            <person name="Walston-Davenport K."/>
            <person name="Han S."/>
            <person name="Adams M.W."/>
            <person name="Kelly R.M."/>
        </authorList>
    </citation>
    <scope>NUCLEOTIDE SEQUENCE [LARGE SCALE GENOMIC DNA]</scope>
    <source>
        <strain evidence="2">DSM 18901 / VKM B-2411 / 108</strain>
    </source>
</reference>
<dbReference type="eggNOG" id="ENOG5032SKF">
    <property type="taxonomic scope" value="Bacteria"/>
</dbReference>
<name>E4QE10_CALH1</name>
<dbReference type="HOGENOM" id="CLU_163434_0_0_9"/>
<gene>
    <name evidence="1" type="ordered locus">Calhy_0767</name>
</gene>
<organism evidence="1 2">
    <name type="scientific">Caldicellulosiruptor hydrothermalis (strain DSM 18901 / VKM B-2411 / 108)</name>
    <dbReference type="NCBI Taxonomy" id="632292"/>
    <lineage>
        <taxon>Bacteria</taxon>
        <taxon>Bacillati</taxon>
        <taxon>Bacillota</taxon>
        <taxon>Bacillota incertae sedis</taxon>
        <taxon>Caldicellulosiruptorales</taxon>
        <taxon>Caldicellulosiruptoraceae</taxon>
        <taxon>Caldicellulosiruptor</taxon>
    </lineage>
</organism>
<evidence type="ECO:0000313" key="1">
    <source>
        <dbReference type="EMBL" id="ADQ06504.1"/>
    </source>
</evidence>
<dbReference type="EMBL" id="CP002219">
    <property type="protein sequence ID" value="ADQ06504.1"/>
    <property type="molecule type" value="Genomic_DNA"/>
</dbReference>
<proteinExistence type="predicted"/>
<dbReference type="STRING" id="632292.Calhy_0767"/>
<dbReference type="KEGG" id="chd:Calhy_0767"/>
<dbReference type="OrthoDB" id="2616930at2"/>
<protein>
    <submittedName>
        <fullName evidence="1">Uncharacterized protein</fullName>
    </submittedName>
</protein>
<keyword evidence="2" id="KW-1185">Reference proteome</keyword>
<evidence type="ECO:0000313" key="2">
    <source>
        <dbReference type="Proteomes" id="UP000006890"/>
    </source>
</evidence>
<dbReference type="RefSeq" id="WP_013402704.1">
    <property type="nucleotide sequence ID" value="NC_014652.1"/>
</dbReference>